<dbReference type="GO" id="GO:0004519">
    <property type="term" value="F:endonuclease activity"/>
    <property type="evidence" value="ECO:0007669"/>
    <property type="project" value="UniProtKB-KW"/>
</dbReference>
<keyword evidence="4" id="KW-0732">Signal</keyword>
<keyword evidence="3" id="KW-0378">Hydrolase</keyword>
<dbReference type="AlphaFoldDB" id="A0A6P1ZL62"/>
<organism evidence="6 7">
    <name type="scientific">Oceanidesulfovibrio marinus</name>
    <dbReference type="NCBI Taxonomy" id="370038"/>
    <lineage>
        <taxon>Bacteria</taxon>
        <taxon>Pseudomonadati</taxon>
        <taxon>Thermodesulfobacteriota</taxon>
        <taxon>Desulfovibrionia</taxon>
        <taxon>Desulfovibrionales</taxon>
        <taxon>Desulfovibrionaceae</taxon>
        <taxon>Oceanidesulfovibrio</taxon>
    </lineage>
</organism>
<keyword evidence="2" id="KW-0255">Endonuclease</keyword>
<dbReference type="RefSeq" id="WP_144233723.1">
    <property type="nucleotide sequence ID" value="NZ_QMIF01000001.1"/>
</dbReference>
<evidence type="ECO:0000313" key="6">
    <source>
        <dbReference type="EMBL" id="TVM36681.1"/>
    </source>
</evidence>
<dbReference type="SUPFAM" id="SSF50199">
    <property type="entry name" value="Staphylococcal nuclease"/>
    <property type="match status" value="1"/>
</dbReference>
<evidence type="ECO:0000256" key="3">
    <source>
        <dbReference type="ARBA" id="ARBA00022801"/>
    </source>
</evidence>
<feature type="signal peptide" evidence="4">
    <location>
        <begin position="1"/>
        <end position="32"/>
    </location>
</feature>
<dbReference type="PANTHER" id="PTHR12302">
    <property type="entry name" value="EBNA2 BINDING PROTEIN P100"/>
    <property type="match status" value="1"/>
</dbReference>
<dbReference type="SMART" id="SM00318">
    <property type="entry name" value="SNc"/>
    <property type="match status" value="1"/>
</dbReference>
<evidence type="ECO:0000313" key="7">
    <source>
        <dbReference type="Proteomes" id="UP000434052"/>
    </source>
</evidence>
<dbReference type="InterPro" id="IPR016071">
    <property type="entry name" value="Staphylococal_nuclease_OB-fold"/>
</dbReference>
<gene>
    <name evidence="6" type="ORF">DQK91_01810</name>
</gene>
<feature type="domain" description="TNase-like" evidence="5">
    <location>
        <begin position="32"/>
        <end position="161"/>
    </location>
</feature>
<evidence type="ECO:0000256" key="2">
    <source>
        <dbReference type="ARBA" id="ARBA00022759"/>
    </source>
</evidence>
<dbReference type="PROSITE" id="PS50830">
    <property type="entry name" value="TNASE_3"/>
    <property type="match status" value="1"/>
</dbReference>
<dbReference type="PANTHER" id="PTHR12302:SF3">
    <property type="entry name" value="SERINE_THREONINE-PROTEIN KINASE 31"/>
    <property type="match status" value="1"/>
</dbReference>
<accession>A0A6P1ZL62</accession>
<dbReference type="EMBL" id="QMIF01000001">
    <property type="protein sequence ID" value="TVM36681.1"/>
    <property type="molecule type" value="Genomic_DNA"/>
</dbReference>
<dbReference type="Gene3D" id="2.40.50.90">
    <property type="match status" value="1"/>
</dbReference>
<proteinExistence type="predicted"/>
<dbReference type="GO" id="GO:0016787">
    <property type="term" value="F:hydrolase activity"/>
    <property type="evidence" value="ECO:0007669"/>
    <property type="project" value="UniProtKB-KW"/>
</dbReference>
<name>A0A6P1ZL62_9BACT</name>
<dbReference type="InterPro" id="IPR035437">
    <property type="entry name" value="SNase_OB-fold_sf"/>
</dbReference>
<reference evidence="6 7" key="1">
    <citation type="submission" date="2018-06" db="EMBL/GenBank/DDBJ databases">
        <title>Complete genome of Desulfovibrio marinus P48SEP.</title>
        <authorList>
            <person name="Crispim J.S."/>
            <person name="Vidigal P.M.P."/>
            <person name="Silva L.C.F."/>
            <person name="Araujo L.C."/>
            <person name="Laguardia C.N."/>
            <person name="Dias R.S."/>
            <person name="Sousa M.P."/>
            <person name="Paula S.O."/>
            <person name="Silva C."/>
        </authorList>
    </citation>
    <scope>NUCLEOTIDE SEQUENCE [LARGE SCALE GENOMIC DNA]</scope>
    <source>
        <strain evidence="6 7">P48SEP</strain>
    </source>
</reference>
<evidence type="ECO:0000256" key="4">
    <source>
        <dbReference type="SAM" id="SignalP"/>
    </source>
</evidence>
<dbReference type="Proteomes" id="UP000434052">
    <property type="component" value="Unassembled WGS sequence"/>
</dbReference>
<evidence type="ECO:0000259" key="5">
    <source>
        <dbReference type="PROSITE" id="PS50830"/>
    </source>
</evidence>
<keyword evidence="1" id="KW-0540">Nuclease</keyword>
<feature type="chain" id="PRO_5026826048" evidence="4">
    <location>
        <begin position="33"/>
        <end position="175"/>
    </location>
</feature>
<dbReference type="OrthoDB" id="4376109at2"/>
<protein>
    <submittedName>
        <fullName evidence="6">Nuclease</fullName>
    </submittedName>
</protein>
<dbReference type="Pfam" id="PF00565">
    <property type="entry name" value="SNase"/>
    <property type="match status" value="1"/>
</dbReference>
<comment type="caution">
    <text evidence="6">The sequence shown here is derived from an EMBL/GenBank/DDBJ whole genome shotgun (WGS) entry which is preliminary data.</text>
</comment>
<evidence type="ECO:0000256" key="1">
    <source>
        <dbReference type="ARBA" id="ARBA00022722"/>
    </source>
</evidence>
<sequence>MRPSVRPDSARAVRLCAACLVWCALLTPSAVADDTHRCVNVLDGDSIIIQIGEFLAPVRLLGIDCPEKNQEWGDAAKAFTTARIQGKDVRLEFDTPYHDKYSRNLCYVWYKENGGWTCLNVALIRAGLAVPFRSRSNIRLQPKILAAQQQAREARAGFWANGGLSLSPHDFRRRN</sequence>